<evidence type="ECO:0000313" key="1">
    <source>
        <dbReference type="EMBL" id="EFI97244.1"/>
    </source>
</evidence>
<dbReference type="RefSeq" id="XP_003032147.1">
    <property type="nucleotide sequence ID" value="XM_003032101.1"/>
</dbReference>
<dbReference type="Pfam" id="PF05791">
    <property type="entry name" value="Bacillus_HBL"/>
    <property type="match status" value="1"/>
</dbReference>
<dbReference type="CDD" id="cd22656">
    <property type="entry name" value="ClyA_Cry6Aa-like"/>
    <property type="match status" value="1"/>
</dbReference>
<dbReference type="PANTHER" id="PTHR38443:SF2">
    <property type="entry name" value="NON-HEMOLYTIC ENTEROTOXIN LYTIC COMPONENT L1"/>
    <property type="match status" value="1"/>
</dbReference>
<organism evidence="2">
    <name type="scientific">Schizophyllum commune (strain H4-8 / FGSC 9210)</name>
    <name type="common">Split gill fungus</name>
    <dbReference type="NCBI Taxonomy" id="578458"/>
    <lineage>
        <taxon>Eukaryota</taxon>
        <taxon>Fungi</taxon>
        <taxon>Dikarya</taxon>
        <taxon>Basidiomycota</taxon>
        <taxon>Agaricomycotina</taxon>
        <taxon>Agaricomycetes</taxon>
        <taxon>Agaricomycetidae</taxon>
        <taxon>Agaricales</taxon>
        <taxon>Schizophyllaceae</taxon>
        <taxon>Schizophyllum</taxon>
    </lineage>
</organism>
<dbReference type="GO" id="GO:0016020">
    <property type="term" value="C:membrane"/>
    <property type="evidence" value="ECO:0007669"/>
    <property type="project" value="InterPro"/>
</dbReference>
<dbReference type="Proteomes" id="UP000007431">
    <property type="component" value="Unassembled WGS sequence"/>
</dbReference>
<dbReference type="eggNOG" id="ENOG502SN23">
    <property type="taxonomic scope" value="Eukaryota"/>
</dbReference>
<dbReference type="AlphaFoldDB" id="D8Q4J7"/>
<dbReference type="SUPFAM" id="SSF58100">
    <property type="entry name" value="Bacterial hemolysins"/>
    <property type="match status" value="1"/>
</dbReference>
<name>D8Q4J7_SCHCM</name>
<dbReference type="NCBIfam" id="NF033928">
    <property type="entry name" value="alph_xenorhab_A"/>
    <property type="match status" value="1"/>
</dbReference>
<keyword evidence="2" id="KW-1185">Reference proteome</keyword>
<proteinExistence type="predicted"/>
<dbReference type="PANTHER" id="PTHR38443">
    <property type="match status" value="1"/>
</dbReference>
<sequence>MSSDTPTIDMTPQGLLNADGNYVLQQEDVYNLLKYVWAGVLLPVTPDDYQKRLQISTDIATKLSNVITPLVAAYKTCSANCTTFKTTTYPSIVAIASDIYSYAQNAGGTAQDSYYANIWQGIRSLANATSPTQAQQLTDTINGLIDVQVTDIANIKAKAEQVVTDLTTFKTQTEGDQTTLKTNLDAVAAALKAEDGDLATLEKLLVDNKAELASDEEEYEHDVIVACTTLTYVWVPLWGTISAIVVAGVFGKKAADMADKIDEMKKLITDEEGKISDEKRLLADLNAVDTDLTNFYASIDPAVTALKDMITVWDNISAQLTNLKSIVANDVKKANAVTAAQTDAILVAKWNTLKEAVDKYRKAAYITPIQQSSLDAISAQLRQQASRAA</sequence>
<dbReference type="VEuPathDB" id="FungiDB:SCHCODRAFT_02626545"/>
<dbReference type="HOGENOM" id="CLU_054251_0_0_1"/>
<evidence type="ECO:0008006" key="3">
    <source>
        <dbReference type="Google" id="ProtNLM"/>
    </source>
</evidence>
<dbReference type="Gene3D" id="1.20.1170.10">
    <property type="match status" value="1"/>
</dbReference>
<accession>D8Q4J7</accession>
<dbReference type="OMA" id="FWDAIAS"/>
<dbReference type="InterPro" id="IPR052785">
    <property type="entry name" value="Enterotoxin_cmpnt"/>
</dbReference>
<evidence type="ECO:0000313" key="2">
    <source>
        <dbReference type="Proteomes" id="UP000007431"/>
    </source>
</evidence>
<reference evidence="1 2" key="1">
    <citation type="journal article" date="2010" name="Nat. Biotechnol.">
        <title>Genome sequence of the model mushroom Schizophyllum commune.</title>
        <authorList>
            <person name="Ohm R.A."/>
            <person name="de Jong J.F."/>
            <person name="Lugones L.G."/>
            <person name="Aerts A."/>
            <person name="Kothe E."/>
            <person name="Stajich J.E."/>
            <person name="de Vries R.P."/>
            <person name="Record E."/>
            <person name="Levasseur A."/>
            <person name="Baker S.E."/>
            <person name="Bartholomew K.A."/>
            <person name="Coutinho P.M."/>
            <person name="Erdmann S."/>
            <person name="Fowler T.J."/>
            <person name="Gathman A.C."/>
            <person name="Lombard V."/>
            <person name="Henrissat B."/>
            <person name="Knabe N."/>
            <person name="Kuees U."/>
            <person name="Lilly W.W."/>
            <person name="Lindquist E."/>
            <person name="Lucas S."/>
            <person name="Magnuson J.K."/>
            <person name="Piumi F."/>
            <person name="Raudaskoski M."/>
            <person name="Salamov A."/>
            <person name="Schmutz J."/>
            <person name="Schwarze F.W.M.R."/>
            <person name="vanKuyk P.A."/>
            <person name="Horton J.S."/>
            <person name="Grigoriev I.V."/>
            <person name="Woesten H.A.B."/>
        </authorList>
    </citation>
    <scope>NUCLEOTIDE SEQUENCE [LARGE SCALE GENOMIC DNA]</scope>
    <source>
        <strain evidence="2">H4-8 / FGSC 9210</strain>
    </source>
</reference>
<dbReference type="EMBL" id="GL377306">
    <property type="protein sequence ID" value="EFI97244.1"/>
    <property type="molecule type" value="Genomic_DNA"/>
</dbReference>
<dbReference type="TCDB" id="1.C.41.2.4">
    <property type="family name" value="the tripartite haemolysin bl (hbl) family"/>
</dbReference>
<dbReference type="GeneID" id="9589640"/>
<dbReference type="InParanoid" id="D8Q4J7"/>
<dbReference type="OrthoDB" id="4494488at2759"/>
<dbReference type="InterPro" id="IPR008414">
    <property type="entry name" value="HBL"/>
</dbReference>
<gene>
    <name evidence="1" type="ORF">SCHCODRAFT_82248</name>
</gene>
<dbReference type="KEGG" id="scm:SCHCO_02626545"/>
<protein>
    <recommendedName>
        <fullName evidence="3">Pesticidal crystal protein cry6Aa</fullName>
    </recommendedName>
</protein>